<keyword evidence="1" id="KW-0285">Flavoprotein</keyword>
<gene>
    <name evidence="4" type="ORF">J8C05_04005</name>
</gene>
<evidence type="ECO:0000256" key="1">
    <source>
        <dbReference type="ARBA" id="ARBA00022630"/>
    </source>
</evidence>
<sequence>MDNDAQADLLIVGGGPAGIAAALWGKRLGLDPLLLEAGAHLGGQLLRSYNQSVDCPGFYGLVGTDIAERLTIHLVREGIRFRTSALVTQVDCAARKVIVNETETLTGRALVLALGVRKRRLGVPGEREFAGRGVSTSATRDKGRYAGREVIIVGGGDGAFEEALILDEAGCRVTLVHRSGTFRARPLYRDRVLTHPRIRVMTHTRLLAIEGKHQVERVIVEQDAPGAAPHQQAIPVSGVFLALGVVPGTDLVAGQVERDAEGYLITDRHGATSCPGVWACGDTTRPLLSSLSTAFGDGATVAKAAFDWLMAQKQ</sequence>
<dbReference type="RefSeq" id="WP_211422896.1">
    <property type="nucleotide sequence ID" value="NZ_CP072642.1"/>
</dbReference>
<dbReference type="PANTHER" id="PTHR48105">
    <property type="entry name" value="THIOREDOXIN REDUCTASE 1-RELATED-RELATED"/>
    <property type="match status" value="1"/>
</dbReference>
<reference evidence="4 5" key="1">
    <citation type="submission" date="2021-03" db="EMBL/GenBank/DDBJ databases">
        <title>Genomic and phenotypic characterization of Chloracidobacterium isolates provides evidence for multiple species.</title>
        <authorList>
            <person name="Saini M.K."/>
            <person name="Costas A.M.G."/>
            <person name="Tank M."/>
            <person name="Bryant D.A."/>
        </authorList>
    </citation>
    <scope>NUCLEOTIDE SEQUENCE [LARGE SCALE GENOMIC DNA]</scope>
    <source>
        <strain evidence="4 5">N</strain>
    </source>
</reference>
<evidence type="ECO:0000259" key="3">
    <source>
        <dbReference type="Pfam" id="PF07992"/>
    </source>
</evidence>
<organism evidence="4 5">
    <name type="scientific">Chloracidobacterium sp. N</name>
    <dbReference type="NCBI Taxonomy" id="2821540"/>
    <lineage>
        <taxon>Bacteria</taxon>
        <taxon>Pseudomonadati</taxon>
        <taxon>Acidobacteriota</taxon>
        <taxon>Terriglobia</taxon>
        <taxon>Terriglobales</taxon>
        <taxon>Acidobacteriaceae</taxon>
        <taxon>Chloracidobacterium</taxon>
        <taxon>Chloracidobacterium aggregatum</taxon>
    </lineage>
</organism>
<keyword evidence="2" id="KW-0560">Oxidoreductase</keyword>
<accession>A0ABX8B0V3</accession>
<dbReference type="EMBL" id="CP072642">
    <property type="protein sequence ID" value="QUV94618.1"/>
    <property type="molecule type" value="Genomic_DNA"/>
</dbReference>
<dbReference type="SUPFAM" id="SSF51905">
    <property type="entry name" value="FAD/NAD(P)-binding domain"/>
    <property type="match status" value="1"/>
</dbReference>
<dbReference type="InterPro" id="IPR036188">
    <property type="entry name" value="FAD/NAD-bd_sf"/>
</dbReference>
<name>A0ABX8B0V3_9BACT</name>
<evidence type="ECO:0000313" key="4">
    <source>
        <dbReference type="EMBL" id="QUV94618.1"/>
    </source>
</evidence>
<dbReference type="InterPro" id="IPR050097">
    <property type="entry name" value="Ferredoxin-NADP_redctase_2"/>
</dbReference>
<evidence type="ECO:0000256" key="2">
    <source>
        <dbReference type="ARBA" id="ARBA00023002"/>
    </source>
</evidence>
<dbReference type="PRINTS" id="PR00368">
    <property type="entry name" value="FADPNR"/>
</dbReference>
<dbReference type="Proteomes" id="UP000677668">
    <property type="component" value="Chromosome 1"/>
</dbReference>
<keyword evidence="5" id="KW-1185">Reference proteome</keyword>
<dbReference type="PRINTS" id="PR00469">
    <property type="entry name" value="PNDRDTASEII"/>
</dbReference>
<dbReference type="Pfam" id="PF07992">
    <property type="entry name" value="Pyr_redox_2"/>
    <property type="match status" value="1"/>
</dbReference>
<proteinExistence type="predicted"/>
<dbReference type="Gene3D" id="3.50.50.60">
    <property type="entry name" value="FAD/NAD(P)-binding domain"/>
    <property type="match status" value="2"/>
</dbReference>
<feature type="domain" description="FAD/NAD(P)-binding" evidence="3">
    <location>
        <begin position="8"/>
        <end position="298"/>
    </location>
</feature>
<dbReference type="InterPro" id="IPR023753">
    <property type="entry name" value="FAD/NAD-binding_dom"/>
</dbReference>
<protein>
    <submittedName>
        <fullName evidence="4">FAD-dependent oxidoreductase</fullName>
    </submittedName>
</protein>
<evidence type="ECO:0000313" key="5">
    <source>
        <dbReference type="Proteomes" id="UP000677668"/>
    </source>
</evidence>